<dbReference type="AlphaFoldDB" id="A0A261UWY3"/>
<proteinExistence type="predicted"/>
<organism evidence="2 3">
    <name type="scientific">Bordetella genomosp. 11</name>
    <dbReference type="NCBI Taxonomy" id="1416808"/>
    <lineage>
        <taxon>Bacteria</taxon>
        <taxon>Pseudomonadati</taxon>
        <taxon>Pseudomonadota</taxon>
        <taxon>Betaproteobacteria</taxon>
        <taxon>Burkholderiales</taxon>
        <taxon>Alcaligenaceae</taxon>
        <taxon>Bordetella</taxon>
    </lineage>
</organism>
<name>A0A261UWY3_9BORD</name>
<evidence type="ECO:0000313" key="3">
    <source>
        <dbReference type="Proteomes" id="UP000215767"/>
    </source>
</evidence>
<sequence length="297" mass="32433">MFSNPGPVNSGTFHNGTSNASYSPAAGDGVLDVSRIDRVTARMGHEILSYLGEKLSPQDIAFIHARGSRGKPHLAEYCFDGLVECLYGGSPGQSPAKAAAYYTARLGLETETRALTGMLANEALAKEAGDKLVHELDALRDIKEQGKRSREQMAKLLEEAKRIFTQCGIHEEAQVVESVQIIDAVLWNIDRFGEPDMSAPPTGFCSLYAKPVKDFCEYEVAVAMDPWPILDAFRSPAKPASSLDERWLQGTQASARQARLMAGGLKEILAPYAKVSSQDEQSGEIYEAITQALRNHR</sequence>
<dbReference type="RefSeq" id="WP_094839630.1">
    <property type="nucleotide sequence ID" value="NZ_NEVS01000001.1"/>
</dbReference>
<reference evidence="3" key="1">
    <citation type="submission" date="2017-05" db="EMBL/GenBank/DDBJ databases">
        <title>Complete and WGS of Bordetella genogroups.</title>
        <authorList>
            <person name="Spilker T."/>
            <person name="Lipuma J."/>
        </authorList>
    </citation>
    <scope>NUCLEOTIDE SEQUENCE [LARGE SCALE GENOMIC DNA]</scope>
    <source>
        <strain evidence="3">AU8856</strain>
    </source>
</reference>
<gene>
    <name evidence="2" type="ORF">CAL28_01350</name>
</gene>
<protein>
    <submittedName>
        <fullName evidence="2">Uncharacterized protein</fullName>
    </submittedName>
</protein>
<evidence type="ECO:0000256" key="1">
    <source>
        <dbReference type="SAM" id="MobiDB-lite"/>
    </source>
</evidence>
<accession>A0A261UWY3</accession>
<feature type="region of interest" description="Disordered" evidence="1">
    <location>
        <begin position="1"/>
        <end position="20"/>
    </location>
</feature>
<dbReference type="Proteomes" id="UP000215767">
    <property type="component" value="Unassembled WGS sequence"/>
</dbReference>
<keyword evidence="3" id="KW-1185">Reference proteome</keyword>
<comment type="caution">
    <text evidence="2">The sequence shown here is derived from an EMBL/GenBank/DDBJ whole genome shotgun (WGS) entry which is preliminary data.</text>
</comment>
<dbReference type="EMBL" id="NEVS01000001">
    <property type="protein sequence ID" value="OZI66418.1"/>
    <property type="molecule type" value="Genomic_DNA"/>
</dbReference>
<evidence type="ECO:0000313" key="2">
    <source>
        <dbReference type="EMBL" id="OZI66418.1"/>
    </source>
</evidence>